<dbReference type="Proteomes" id="UP001652642">
    <property type="component" value="Chromosome 2"/>
</dbReference>
<reference evidence="10" key="2">
    <citation type="submission" date="2025-08" db="UniProtKB">
        <authorList>
            <consortium name="RefSeq"/>
        </authorList>
    </citation>
    <scope>IDENTIFICATION</scope>
</reference>
<evidence type="ECO:0000256" key="7">
    <source>
        <dbReference type="SAM" id="Phobius"/>
    </source>
</evidence>
<proteinExistence type="inferred from homology"/>
<dbReference type="Pfam" id="PF06789">
    <property type="entry name" value="MINAR1_C"/>
    <property type="match status" value="1"/>
</dbReference>
<evidence type="ECO:0000256" key="5">
    <source>
        <dbReference type="ARBA" id="ARBA00037847"/>
    </source>
</evidence>
<keyword evidence="3 7" id="KW-1133">Transmembrane helix</keyword>
<dbReference type="InterPro" id="IPR039706">
    <property type="entry name" value="MINAR1-like"/>
</dbReference>
<evidence type="ECO:0000256" key="6">
    <source>
        <dbReference type="SAM" id="MobiDB-lite"/>
    </source>
</evidence>
<organism evidence="9 10">
    <name type="scientific">Pogona vitticeps</name>
    <name type="common">central bearded dragon</name>
    <dbReference type="NCBI Taxonomy" id="103695"/>
    <lineage>
        <taxon>Eukaryota</taxon>
        <taxon>Metazoa</taxon>
        <taxon>Chordata</taxon>
        <taxon>Craniata</taxon>
        <taxon>Vertebrata</taxon>
        <taxon>Euteleostomi</taxon>
        <taxon>Lepidosauria</taxon>
        <taxon>Squamata</taxon>
        <taxon>Bifurcata</taxon>
        <taxon>Unidentata</taxon>
        <taxon>Episquamata</taxon>
        <taxon>Toxicofera</taxon>
        <taxon>Iguania</taxon>
        <taxon>Acrodonta</taxon>
        <taxon>Agamidae</taxon>
        <taxon>Amphibolurinae</taxon>
        <taxon>Pogona</taxon>
    </lineage>
</organism>
<reference evidence="9" key="1">
    <citation type="submission" date="2025-05" db="UniProtKB">
        <authorList>
            <consortium name="RefSeq"/>
        </authorList>
    </citation>
    <scope>NUCLEOTIDE SEQUENCE [LARGE SCALE GENOMIC DNA]</scope>
</reference>
<comment type="similarity">
    <text evidence="1">Belongs to the MINAR family.</text>
</comment>
<protein>
    <submittedName>
        <fullName evidence="10">Major intrinsically disordered NOTCH2-binding receptor 1-like</fullName>
    </submittedName>
</protein>
<dbReference type="PANTHER" id="PTHR31530:SF4">
    <property type="entry name" value="MAJOR INTRINSICALLY DISORDERED NOTCH2-BINDING RECEPTOR 1-LIKE"/>
    <property type="match status" value="1"/>
</dbReference>
<evidence type="ECO:0000256" key="1">
    <source>
        <dbReference type="ARBA" id="ARBA00006410"/>
    </source>
</evidence>
<name>A0ABM5FCS7_9SAUR</name>
<dbReference type="PANTHER" id="PTHR31530">
    <property type="entry name" value="MAJOR INTRINSICALLY DISORDERED NOTCH2-BINDING RECEPTOR 1 MINAR1 FAMILY MEMBER"/>
    <property type="match status" value="1"/>
</dbReference>
<evidence type="ECO:0000256" key="4">
    <source>
        <dbReference type="ARBA" id="ARBA00023136"/>
    </source>
</evidence>
<sequence length="357" mass="39771">MDLSALPNNNHPDKFLQLDVKSLAKTSVFLQTWLANFPEEHFPGEQQWHNRVYSQVSGLITRLASLLIQLSGKPPPDHLTAHSTRALSTLVVFHAAPRFQTFAILLPGPHRRPSSGTISLMSGFGASDSESSSSSSSSDTNSFEDDSSSATVPAPGDRGCTRDRPLHSSLVPKSTKLDSQPAPVADKPTSQQAYVARHTYARHRYFMSAVTDPFQEKEKKNAREEPVVQPSALHPAMIDKALGKHITPVTLKSTIKSNPLYSDVFTDTSWQERKNNPSWTVQDYDRHSLNSSLADYLKENPNEIQYWLEDIYTPGYDTLLKKKERERKLSRCCLIMLLLVLLVCIVAATVTVCILLA</sequence>
<feature type="transmembrane region" description="Helical" evidence="7">
    <location>
        <begin position="334"/>
        <end position="356"/>
    </location>
</feature>
<feature type="domain" description="Major intrinsically disordered Notch2-binding receptor 1-like C-terminal" evidence="8">
    <location>
        <begin position="215"/>
        <end position="355"/>
    </location>
</feature>
<evidence type="ECO:0000256" key="3">
    <source>
        <dbReference type="ARBA" id="ARBA00022989"/>
    </source>
</evidence>
<evidence type="ECO:0000259" key="8">
    <source>
        <dbReference type="Pfam" id="PF06789"/>
    </source>
</evidence>
<evidence type="ECO:0000313" key="9">
    <source>
        <dbReference type="Proteomes" id="UP001652642"/>
    </source>
</evidence>
<dbReference type="GeneID" id="140703728"/>
<evidence type="ECO:0000256" key="2">
    <source>
        <dbReference type="ARBA" id="ARBA00022692"/>
    </source>
</evidence>
<dbReference type="InterPro" id="IPR009626">
    <property type="entry name" value="MINAR1-like_C"/>
</dbReference>
<keyword evidence="2 7" id="KW-0812">Transmembrane</keyword>
<feature type="compositionally biased region" description="Low complexity" evidence="6">
    <location>
        <begin position="127"/>
        <end position="141"/>
    </location>
</feature>
<feature type="region of interest" description="Disordered" evidence="6">
    <location>
        <begin position="116"/>
        <end position="192"/>
    </location>
</feature>
<gene>
    <name evidence="10" type="primary">MINAR2</name>
</gene>
<keyword evidence="4 7" id="KW-0472">Membrane</keyword>
<evidence type="ECO:0000313" key="10">
    <source>
        <dbReference type="RefSeq" id="XP_072843213.1"/>
    </source>
</evidence>
<accession>A0ABM5FCS7</accession>
<dbReference type="RefSeq" id="XP_072843213.1">
    <property type="nucleotide sequence ID" value="XM_072987112.1"/>
</dbReference>
<keyword evidence="9" id="KW-1185">Reference proteome</keyword>
<comment type="subcellular location">
    <subcellularLocation>
        <location evidence="5">Endomembrane system</location>
        <topology evidence="5">Single-pass membrane protein</topology>
    </subcellularLocation>
</comment>